<comment type="cofactor">
    <cofactor evidence="1">
        <name>a divalent metal cation</name>
        <dbReference type="ChEBI" id="CHEBI:60240"/>
    </cofactor>
</comment>
<dbReference type="GO" id="GO:0046872">
    <property type="term" value="F:metal ion binding"/>
    <property type="evidence" value="ECO:0007669"/>
    <property type="project" value="UniProtKB-KW"/>
</dbReference>
<dbReference type="Pfam" id="PF00233">
    <property type="entry name" value="PDEase_I"/>
    <property type="match status" value="1"/>
</dbReference>
<feature type="domain" description="PDEase" evidence="7">
    <location>
        <begin position="1"/>
        <end position="227"/>
    </location>
</feature>
<evidence type="ECO:0000313" key="8">
    <source>
        <dbReference type="Proteomes" id="UP000887540"/>
    </source>
</evidence>
<evidence type="ECO:0000259" key="7">
    <source>
        <dbReference type="PROSITE" id="PS51845"/>
    </source>
</evidence>
<name>A0A914E834_9BILA</name>
<dbReference type="GO" id="GO:0004114">
    <property type="term" value="F:3',5'-cyclic-nucleotide phosphodiesterase activity"/>
    <property type="evidence" value="ECO:0007669"/>
    <property type="project" value="InterPro"/>
</dbReference>
<dbReference type="PROSITE" id="PS51845">
    <property type="entry name" value="PDEASE_I_2"/>
    <property type="match status" value="1"/>
</dbReference>
<sequence>MPVEHLTNGIHDTSTSLPPDFKAFKFIPKLIGDKNDSLNACLRMFEDLDIVEQFRPKNSTLRKFLQTVQKNYKQLPYHNWEHAFAVAHFCYLLLRTPKLKTQLNDLERLSLLVSSICHDLDHPGTSNSFQIQYKTPLADLYNNEGSILEKHHFAQTISILKSKECDIFEELSKEDFQHVMNILQDTIMATDIAVHFSSTMPRLKKTTEDKNGMERSFKQYMNGMTRT</sequence>
<feature type="binding site" evidence="6">
    <location>
        <position position="119"/>
    </location>
    <ligand>
        <name>Zn(2+)</name>
        <dbReference type="ChEBI" id="CHEBI:29105"/>
        <label>2</label>
    </ligand>
</feature>
<accession>A0A914E834</accession>
<dbReference type="InterPro" id="IPR023174">
    <property type="entry name" value="PDEase_CS"/>
</dbReference>
<proteinExistence type="inferred from homology"/>
<dbReference type="Proteomes" id="UP000887540">
    <property type="component" value="Unplaced"/>
</dbReference>
<dbReference type="InterPro" id="IPR023088">
    <property type="entry name" value="PDEase"/>
</dbReference>
<evidence type="ECO:0000256" key="3">
    <source>
        <dbReference type="ARBA" id="ARBA00022723"/>
    </source>
</evidence>
<dbReference type="InterPro" id="IPR002073">
    <property type="entry name" value="PDEase_catalytic_dom"/>
</dbReference>
<feature type="binding site" evidence="6">
    <location>
        <position position="119"/>
    </location>
    <ligand>
        <name>Zn(2+)</name>
        <dbReference type="ChEBI" id="CHEBI:29105"/>
        <label>1</label>
    </ligand>
</feature>
<dbReference type="SUPFAM" id="SSF109604">
    <property type="entry name" value="HD-domain/PDEase-like"/>
    <property type="match status" value="1"/>
</dbReference>
<reference evidence="9" key="1">
    <citation type="submission" date="2022-11" db="UniProtKB">
        <authorList>
            <consortium name="WormBaseParasite"/>
        </authorList>
    </citation>
    <scope>IDENTIFICATION</scope>
</reference>
<dbReference type="AlphaFoldDB" id="A0A914E834"/>
<evidence type="ECO:0000256" key="1">
    <source>
        <dbReference type="ARBA" id="ARBA00001968"/>
    </source>
</evidence>
<evidence type="ECO:0000256" key="4">
    <source>
        <dbReference type="ARBA" id="ARBA00022801"/>
    </source>
</evidence>
<dbReference type="CDD" id="cd00077">
    <property type="entry name" value="HDc"/>
    <property type="match status" value="1"/>
</dbReference>
<dbReference type="PROSITE" id="PS00126">
    <property type="entry name" value="PDEASE_I_1"/>
    <property type="match status" value="1"/>
</dbReference>
<dbReference type="GO" id="GO:0007165">
    <property type="term" value="P:signal transduction"/>
    <property type="evidence" value="ECO:0007669"/>
    <property type="project" value="InterPro"/>
</dbReference>
<organism evidence="8 9">
    <name type="scientific">Acrobeloides nanus</name>
    <dbReference type="NCBI Taxonomy" id="290746"/>
    <lineage>
        <taxon>Eukaryota</taxon>
        <taxon>Metazoa</taxon>
        <taxon>Ecdysozoa</taxon>
        <taxon>Nematoda</taxon>
        <taxon>Chromadorea</taxon>
        <taxon>Rhabditida</taxon>
        <taxon>Tylenchina</taxon>
        <taxon>Cephalobomorpha</taxon>
        <taxon>Cephaloboidea</taxon>
        <taxon>Cephalobidae</taxon>
        <taxon>Acrobeloides</taxon>
    </lineage>
</organism>
<feature type="binding site" evidence="6">
    <location>
        <position position="82"/>
    </location>
    <ligand>
        <name>Zn(2+)</name>
        <dbReference type="ChEBI" id="CHEBI:29105"/>
        <label>1</label>
    </ligand>
</feature>
<evidence type="ECO:0000256" key="2">
    <source>
        <dbReference type="ARBA" id="ARBA00007648"/>
    </source>
</evidence>
<keyword evidence="8" id="KW-1185">Reference proteome</keyword>
<evidence type="ECO:0000256" key="6">
    <source>
        <dbReference type="PIRSR" id="PIRSR623088-3"/>
    </source>
</evidence>
<dbReference type="Gene3D" id="1.10.1300.10">
    <property type="entry name" value="3'5'-cyclic nucleotide phosphodiesterase, catalytic domain"/>
    <property type="match status" value="1"/>
</dbReference>
<feature type="active site" description="Proton donor" evidence="5">
    <location>
        <position position="78"/>
    </location>
</feature>
<feature type="binding site" evidence="6">
    <location>
        <position position="118"/>
    </location>
    <ligand>
        <name>Zn(2+)</name>
        <dbReference type="ChEBI" id="CHEBI:29105"/>
        <label>1</label>
    </ligand>
</feature>
<dbReference type="PANTHER" id="PTHR11347">
    <property type="entry name" value="CYCLIC NUCLEOTIDE PHOSPHODIESTERASE"/>
    <property type="match status" value="1"/>
</dbReference>
<dbReference type="WBParaSite" id="ACRNAN_scaffold6386.g30667.t1">
    <property type="protein sequence ID" value="ACRNAN_scaffold6386.g30667.t1"/>
    <property type="gene ID" value="ACRNAN_scaffold6386.g30667"/>
</dbReference>
<protein>
    <submittedName>
        <fullName evidence="9">3',5'-cyclic-nucleotide phosphodiesterase</fullName>
    </submittedName>
</protein>
<keyword evidence="4" id="KW-0378">Hydrolase</keyword>
<evidence type="ECO:0000313" key="9">
    <source>
        <dbReference type="WBParaSite" id="ACRNAN_scaffold6386.g30667.t1"/>
    </source>
</evidence>
<dbReference type="PRINTS" id="PR00387">
    <property type="entry name" value="PDIESTERASE1"/>
</dbReference>
<dbReference type="InterPro" id="IPR036971">
    <property type="entry name" value="PDEase_catalytic_dom_sf"/>
</dbReference>
<comment type="similarity">
    <text evidence="2">Belongs to the cyclic nucleotide phosphodiesterase family.</text>
</comment>
<dbReference type="SMART" id="SM00471">
    <property type="entry name" value="HDc"/>
    <property type="match status" value="1"/>
</dbReference>
<dbReference type="InterPro" id="IPR003607">
    <property type="entry name" value="HD/PDEase_dom"/>
</dbReference>
<evidence type="ECO:0000256" key="5">
    <source>
        <dbReference type="PIRSR" id="PIRSR623088-1"/>
    </source>
</evidence>
<keyword evidence="3 6" id="KW-0479">Metal-binding</keyword>